<evidence type="ECO:0000256" key="1">
    <source>
        <dbReference type="SAM" id="MobiDB-lite"/>
    </source>
</evidence>
<dbReference type="PANTHER" id="PTHR38731">
    <property type="entry name" value="LIPL45-RELATED LIPOPROTEIN-RELATED"/>
    <property type="match status" value="1"/>
</dbReference>
<name>A0ABM6GCV5_9BACT</name>
<evidence type="ECO:0000259" key="2">
    <source>
        <dbReference type="Pfam" id="PF04773"/>
    </source>
</evidence>
<feature type="compositionally biased region" description="Basic and acidic residues" evidence="1">
    <location>
        <begin position="269"/>
        <end position="294"/>
    </location>
</feature>
<organism evidence="3 4">
    <name type="scientific">Thermosipho melanesiensis</name>
    <dbReference type="NCBI Taxonomy" id="46541"/>
    <lineage>
        <taxon>Bacteria</taxon>
        <taxon>Thermotogati</taxon>
        <taxon>Thermotogota</taxon>
        <taxon>Thermotogae</taxon>
        <taxon>Thermotogales</taxon>
        <taxon>Fervidobacteriaceae</taxon>
        <taxon>Thermosipho</taxon>
    </lineage>
</organism>
<sequence>MKKIIFFFLTLSTLIFSELTIIPDATQIYIGEEVGIKILSDERVYVEFNLGGFEDPEIIFDGTEKEYVKYIAPLIESSDTLVFKTSKEEKKITLYFVKKEEKTLPKAFAKVNDFFGNVAIKKQDVWEPITTNTIIEEGDEILTMSNSFLEILFPDGSISKIMENSQVFVEKLRYKEKIDVVLNLKKGENYNIIQKFLVSGSSFKVKTSSVTAGVRGTRFSVINKDGSTNIITFDGVVFAYFNNGKIIPVKQGFSLSSFEKPTKNTIPENKFEKPKIKKEEKTKTEEKETKETKSQEIPPISIEPVNKNGIDYMIYSISPEFNLGIITLGIGFTAYSTEVGGTLYYGLPSSSPSTNIINAFTINSVSLSLFGATLRYGNMFPVSLAMGFTTRDYYNYPAKAFDIAYENELIYLFLHLPYELSKIFPFEFNSSDSVFLGEFALKYNLPLIGTSKIGVSITYDFEASNTYVINEATPINSAFSLFVKKQLIDNVDLGIELSIENGEKIAYGLFSGIYGKLGFVNITGGIYYHLDGFIPYYFSRNYLYLKNNKSLPSMSNDSTFGYLLGFDFETQYAAGRFYLYGFDPKLEGEGRVIIPSFGAFSGLFVTAYYYDPTPFVNGFLSLDTTTYIKITYPLVGESLTGGIILSWNGYEWVENVIFGAEIWR</sequence>
<dbReference type="RefSeq" id="WP_012056565.1">
    <property type="nucleotide sequence ID" value="NZ_CP007389.1"/>
</dbReference>
<proteinExistence type="predicted"/>
<feature type="region of interest" description="Disordered" evidence="1">
    <location>
        <begin position="264"/>
        <end position="296"/>
    </location>
</feature>
<gene>
    <name evidence="3" type="ORF">BW47_01795</name>
</gene>
<dbReference type="Proteomes" id="UP000185490">
    <property type="component" value="Chromosome"/>
</dbReference>
<accession>A0ABM6GCV5</accession>
<feature type="domain" description="FecR protein" evidence="2">
    <location>
        <begin position="139"/>
        <end position="237"/>
    </location>
</feature>
<protein>
    <recommendedName>
        <fullName evidence="2">FecR protein domain-containing protein</fullName>
    </recommendedName>
</protein>
<dbReference type="Gene3D" id="2.60.120.1440">
    <property type="match status" value="1"/>
</dbReference>
<dbReference type="PANTHER" id="PTHR38731:SF1">
    <property type="entry name" value="FECR PROTEIN DOMAIN-CONTAINING PROTEIN"/>
    <property type="match status" value="1"/>
</dbReference>
<evidence type="ECO:0000313" key="4">
    <source>
        <dbReference type="Proteomes" id="UP000185490"/>
    </source>
</evidence>
<dbReference type="EMBL" id="CP007389">
    <property type="protein sequence ID" value="APT73402.1"/>
    <property type="molecule type" value="Genomic_DNA"/>
</dbReference>
<dbReference type="Pfam" id="PF04773">
    <property type="entry name" value="FecR"/>
    <property type="match status" value="1"/>
</dbReference>
<reference evidence="3 4" key="1">
    <citation type="submission" date="2014-02" db="EMBL/GenBank/DDBJ databases">
        <title>Diversity of Thermotogales isolates from hydrothermal vents.</title>
        <authorList>
            <person name="Haverkamp T.H.A."/>
            <person name="Lossouarn J."/>
            <person name="Geslin C."/>
            <person name="Nesbo C.L."/>
        </authorList>
    </citation>
    <scope>NUCLEOTIDE SEQUENCE [LARGE SCALE GENOMIC DNA]</scope>
    <source>
        <strain evidence="3 4">431</strain>
    </source>
</reference>
<dbReference type="InterPro" id="IPR006860">
    <property type="entry name" value="FecR"/>
</dbReference>
<keyword evidence="4" id="KW-1185">Reference proteome</keyword>
<evidence type="ECO:0000313" key="3">
    <source>
        <dbReference type="EMBL" id="APT73402.1"/>
    </source>
</evidence>